<dbReference type="Pfam" id="PF20256">
    <property type="entry name" value="MoCoBD_2"/>
    <property type="match status" value="1"/>
</dbReference>
<feature type="domain" description="Aldehyde oxidase/xanthine dehydrogenase second molybdopterin binding" evidence="1">
    <location>
        <begin position="1"/>
        <end position="149"/>
    </location>
</feature>
<comment type="caution">
    <text evidence="2">The sequence shown here is derived from an EMBL/GenBank/DDBJ whole genome shotgun (WGS) entry which is preliminary data.</text>
</comment>
<evidence type="ECO:0000313" key="2">
    <source>
        <dbReference type="EMBL" id="KAJ8964525.1"/>
    </source>
</evidence>
<evidence type="ECO:0000259" key="1">
    <source>
        <dbReference type="Pfam" id="PF20256"/>
    </source>
</evidence>
<dbReference type="GO" id="GO:0005506">
    <property type="term" value="F:iron ion binding"/>
    <property type="evidence" value="ECO:0007669"/>
    <property type="project" value="InterPro"/>
</dbReference>
<proteinExistence type="predicted"/>
<gene>
    <name evidence="2" type="ORF">NQ314_004820</name>
</gene>
<dbReference type="Gene3D" id="3.30.365.10">
    <property type="entry name" value="Aldehyde oxidase/xanthine dehydrogenase, molybdopterin binding domain"/>
    <property type="match status" value="1"/>
</dbReference>
<keyword evidence="3" id="KW-1185">Reference proteome</keyword>
<dbReference type="SUPFAM" id="SSF56003">
    <property type="entry name" value="Molybdenum cofactor-binding domain"/>
    <property type="match status" value="1"/>
</dbReference>
<dbReference type="InterPro" id="IPR046867">
    <property type="entry name" value="AldOxase/xan_DH_MoCoBD2"/>
</dbReference>
<dbReference type="FunFam" id="3.30.365.10:FF:000004">
    <property type="entry name" value="Xanthine dehydrogenase oxidase"/>
    <property type="match status" value="1"/>
</dbReference>
<sequence>MAVLEACSVINERLKPYKEANPNGTWDQWVKKAYFDRVSLAATGFYRTPDVGHNWETGEGNLFNYYTMGVGCSEVEIDTLTGDHQVLRTDIVMDVGESLNPAIDVGQIEGAFIQGYGLFVLEEVVNSSKGEIFTRGPGTYKIPGFADIPAEFNVSLLKGVSNPRAVYSSKAIGEPPLFLSSSILFAIKDAIKAAREENGIKRSHFRFDAPATSEKIRMACQDPITSKLTEPDPGSFTPWNVVA</sequence>
<protein>
    <recommendedName>
        <fullName evidence="1">Aldehyde oxidase/xanthine dehydrogenase second molybdopterin binding domain-containing protein</fullName>
    </recommendedName>
</protein>
<dbReference type="EMBL" id="JANEYF010001344">
    <property type="protein sequence ID" value="KAJ8964525.1"/>
    <property type="molecule type" value="Genomic_DNA"/>
</dbReference>
<dbReference type="GO" id="GO:0016491">
    <property type="term" value="F:oxidoreductase activity"/>
    <property type="evidence" value="ECO:0007669"/>
    <property type="project" value="InterPro"/>
</dbReference>
<dbReference type="InterPro" id="IPR016208">
    <property type="entry name" value="Ald_Oxase/xanthine_DH-like"/>
</dbReference>
<dbReference type="PANTHER" id="PTHR45444">
    <property type="entry name" value="XANTHINE DEHYDROGENASE"/>
    <property type="match status" value="1"/>
</dbReference>
<dbReference type="AlphaFoldDB" id="A0AAV8ZK69"/>
<accession>A0AAV8ZK69</accession>
<evidence type="ECO:0000313" key="3">
    <source>
        <dbReference type="Proteomes" id="UP001162156"/>
    </source>
</evidence>
<reference evidence="2" key="1">
    <citation type="journal article" date="2023" name="Insect Mol. Biol.">
        <title>Genome sequencing provides insights into the evolution of gene families encoding plant cell wall-degrading enzymes in longhorned beetles.</title>
        <authorList>
            <person name="Shin N.R."/>
            <person name="Okamura Y."/>
            <person name="Kirsch R."/>
            <person name="Pauchet Y."/>
        </authorList>
    </citation>
    <scope>NUCLEOTIDE SEQUENCE</scope>
    <source>
        <strain evidence="2">RBIC_L_NR</strain>
    </source>
</reference>
<dbReference type="Proteomes" id="UP001162156">
    <property type="component" value="Unassembled WGS sequence"/>
</dbReference>
<name>A0AAV8ZK69_9CUCU</name>
<dbReference type="PANTHER" id="PTHR45444:SF3">
    <property type="entry name" value="XANTHINE DEHYDROGENASE"/>
    <property type="match status" value="1"/>
</dbReference>
<organism evidence="2 3">
    <name type="scientific">Rhamnusium bicolor</name>
    <dbReference type="NCBI Taxonomy" id="1586634"/>
    <lineage>
        <taxon>Eukaryota</taxon>
        <taxon>Metazoa</taxon>
        <taxon>Ecdysozoa</taxon>
        <taxon>Arthropoda</taxon>
        <taxon>Hexapoda</taxon>
        <taxon>Insecta</taxon>
        <taxon>Pterygota</taxon>
        <taxon>Neoptera</taxon>
        <taxon>Endopterygota</taxon>
        <taxon>Coleoptera</taxon>
        <taxon>Polyphaga</taxon>
        <taxon>Cucujiformia</taxon>
        <taxon>Chrysomeloidea</taxon>
        <taxon>Cerambycidae</taxon>
        <taxon>Lepturinae</taxon>
        <taxon>Rhagiini</taxon>
        <taxon>Rhamnusium</taxon>
    </lineage>
</organism>
<dbReference type="InterPro" id="IPR037165">
    <property type="entry name" value="AldOxase/xan_DH_Mopterin-bd_sf"/>
</dbReference>